<name>A0A7C3VVU6_9CYAN</name>
<proteinExistence type="predicted"/>
<evidence type="ECO:0000313" key="2">
    <source>
        <dbReference type="EMBL" id="HGG03115.1"/>
    </source>
</evidence>
<dbReference type="AlphaFoldDB" id="A0A7C3VVU6"/>
<keyword evidence="1" id="KW-1133">Transmembrane helix</keyword>
<gene>
    <name evidence="2" type="ORF">ENR15_21360</name>
</gene>
<dbReference type="EMBL" id="DSPX01000215">
    <property type="protein sequence ID" value="HGG03115.1"/>
    <property type="molecule type" value="Genomic_DNA"/>
</dbReference>
<keyword evidence="1" id="KW-0472">Membrane</keyword>
<accession>A0A7C3VVU6</accession>
<reference evidence="2" key="1">
    <citation type="journal article" date="2020" name="mSystems">
        <title>Genome- and Community-Level Interaction Insights into Carbon Utilization and Element Cycling Functions of Hydrothermarchaeota in Hydrothermal Sediment.</title>
        <authorList>
            <person name="Zhou Z."/>
            <person name="Liu Y."/>
            <person name="Xu W."/>
            <person name="Pan J."/>
            <person name="Luo Z.H."/>
            <person name="Li M."/>
        </authorList>
    </citation>
    <scope>NUCLEOTIDE SEQUENCE [LARGE SCALE GENOMIC DNA]</scope>
    <source>
        <strain evidence="2">SpSt-374</strain>
    </source>
</reference>
<feature type="transmembrane region" description="Helical" evidence="1">
    <location>
        <begin position="125"/>
        <end position="143"/>
    </location>
</feature>
<keyword evidence="1" id="KW-0812">Transmembrane</keyword>
<sequence length="160" mass="18023">MFLVPFERFTIATAFPPDIVREKLISVVEPPRSIRWGMTQPDKPYQGKISESYFEISRIINYRNSFIPVIKGRIYPDGTGSKIHIEMTMHPFVMVFMAVWLSIVGQAAAGMLIASVSSSTFEPAYLIPLGMFVFGILLCAIGFRPEANGSKKFLIDLLER</sequence>
<evidence type="ECO:0000256" key="1">
    <source>
        <dbReference type="SAM" id="Phobius"/>
    </source>
</evidence>
<protein>
    <submittedName>
        <fullName evidence="2">Uncharacterized protein</fullName>
    </submittedName>
</protein>
<feature type="transmembrane region" description="Helical" evidence="1">
    <location>
        <begin position="92"/>
        <end position="113"/>
    </location>
</feature>
<organism evidence="2">
    <name type="scientific">Planktothricoides sp. SpSt-374</name>
    <dbReference type="NCBI Taxonomy" id="2282167"/>
    <lineage>
        <taxon>Bacteria</taxon>
        <taxon>Bacillati</taxon>
        <taxon>Cyanobacteriota</taxon>
        <taxon>Cyanophyceae</taxon>
        <taxon>Oscillatoriophycideae</taxon>
        <taxon>Oscillatoriales</taxon>
        <taxon>Oscillatoriaceae</taxon>
        <taxon>Planktothricoides</taxon>
    </lineage>
</organism>
<comment type="caution">
    <text evidence="2">The sequence shown here is derived from an EMBL/GenBank/DDBJ whole genome shotgun (WGS) entry which is preliminary data.</text>
</comment>